<dbReference type="Pfam" id="PF14900">
    <property type="entry name" value="DUF4493"/>
    <property type="match status" value="1"/>
</dbReference>
<reference evidence="3 4" key="1">
    <citation type="journal article" date="2019" name="Nat. Med.">
        <title>A library of human gut bacterial isolates paired with longitudinal multiomics data enables mechanistic microbiome research.</title>
        <authorList>
            <person name="Poyet M."/>
            <person name="Groussin M."/>
            <person name="Gibbons S.M."/>
            <person name="Avila-Pacheco J."/>
            <person name="Jiang X."/>
            <person name="Kearney S.M."/>
            <person name="Perrotta A.R."/>
            <person name="Berdy B."/>
            <person name="Zhao S."/>
            <person name="Lieberman T.D."/>
            <person name="Swanson P.K."/>
            <person name="Smith M."/>
            <person name="Roesemann S."/>
            <person name="Alexander J.E."/>
            <person name="Rich S.A."/>
            <person name="Livny J."/>
            <person name="Vlamakis H."/>
            <person name="Clish C."/>
            <person name="Bullock K."/>
            <person name="Deik A."/>
            <person name="Scott J."/>
            <person name="Pierce K.A."/>
            <person name="Xavier R.J."/>
            <person name="Alm E.J."/>
        </authorList>
    </citation>
    <scope>NUCLEOTIDE SEQUENCE [LARGE SCALE GENOMIC DNA]</scope>
    <source>
        <strain evidence="3 4">BIOML-A41</strain>
    </source>
</reference>
<dbReference type="AlphaFoldDB" id="A0A3R6JVS5"/>
<name>A0A3R6JVS5_PARDI</name>
<accession>A0A3R6JVS5</accession>
<dbReference type="RefSeq" id="WP_122297607.1">
    <property type="nucleotide sequence ID" value="NZ_BAABYH010000001.1"/>
</dbReference>
<gene>
    <name evidence="3" type="ORF">GKD59_14510</name>
    <name evidence="2" type="ORF">PN612_16335</name>
</gene>
<dbReference type="PROSITE" id="PS51257">
    <property type="entry name" value="PROKAR_LIPOPROTEIN"/>
    <property type="match status" value="1"/>
</dbReference>
<dbReference type="Proteomes" id="UP001211522">
    <property type="component" value="Unassembled WGS sequence"/>
</dbReference>
<dbReference type="EMBL" id="JAQMPX010000118">
    <property type="protein sequence ID" value="MDB9140057.1"/>
    <property type="molecule type" value="Genomic_DNA"/>
</dbReference>
<feature type="chain" id="PRO_5043188120" evidence="1">
    <location>
        <begin position="26"/>
        <end position="267"/>
    </location>
</feature>
<organism evidence="2 5">
    <name type="scientific">Parabacteroides distasonis</name>
    <dbReference type="NCBI Taxonomy" id="823"/>
    <lineage>
        <taxon>Bacteria</taxon>
        <taxon>Pseudomonadati</taxon>
        <taxon>Bacteroidota</taxon>
        <taxon>Bacteroidia</taxon>
        <taxon>Bacteroidales</taxon>
        <taxon>Tannerellaceae</taxon>
        <taxon>Parabacteroides</taxon>
    </lineage>
</organism>
<evidence type="ECO:0000313" key="2">
    <source>
        <dbReference type="EMBL" id="MDB9140057.1"/>
    </source>
</evidence>
<keyword evidence="1" id="KW-0732">Signal</keyword>
<reference evidence="2" key="2">
    <citation type="submission" date="2023-01" db="EMBL/GenBank/DDBJ databases">
        <title>Human gut microbiome strain richness.</title>
        <authorList>
            <person name="Chen-Liaw A."/>
        </authorList>
    </citation>
    <scope>NUCLEOTIDE SEQUENCE</scope>
    <source>
        <strain evidence="2">D35st1_E5_D35t1_190705</strain>
    </source>
</reference>
<evidence type="ECO:0000313" key="4">
    <source>
        <dbReference type="Proteomes" id="UP000463337"/>
    </source>
</evidence>
<comment type="caution">
    <text evidence="2">The sequence shown here is derived from an EMBL/GenBank/DDBJ whole genome shotgun (WGS) entry which is preliminary data.</text>
</comment>
<evidence type="ECO:0000313" key="3">
    <source>
        <dbReference type="EMBL" id="MRY59094.1"/>
    </source>
</evidence>
<evidence type="ECO:0000313" key="5">
    <source>
        <dbReference type="Proteomes" id="UP001211522"/>
    </source>
</evidence>
<feature type="signal peptide" evidence="1">
    <location>
        <begin position="1"/>
        <end position="25"/>
    </location>
</feature>
<evidence type="ECO:0000256" key="1">
    <source>
        <dbReference type="SAM" id="SignalP"/>
    </source>
</evidence>
<dbReference type="InterPro" id="IPR027840">
    <property type="entry name" value="DUF4493"/>
</dbReference>
<dbReference type="Proteomes" id="UP000463337">
    <property type="component" value="Unassembled WGS sequence"/>
</dbReference>
<proteinExistence type="predicted"/>
<dbReference type="EMBL" id="WKLT01000013">
    <property type="protein sequence ID" value="MRY59094.1"/>
    <property type="molecule type" value="Genomic_DNA"/>
</dbReference>
<sequence>MRKMKFTSWGMACLLGGCLSLVSCQQEELGGVPVAKGTGTITLELNAQPGFASGSKTKAVDEAAYKDKNEYTLRILSGDNIKGEYLFKDRPVSIELEEGAYMLKAFYGNEQVASRNEFYVYGEKAFGVKGGDLDKLVSVECVPTCAKVQVDFDATMATYFSDYKVVYDTKALNGATTATWVKDDTEPWYLKVDKTGETVKATISLTPKVEYETKEATIVQTKTLSPNQGWTLKVKPNYNHGQLGLEITIDETTVDEPIDIIIPPNWK</sequence>
<protein>
    <submittedName>
        <fullName evidence="2">DUF4493 domain-containing protein</fullName>
    </submittedName>
</protein>